<dbReference type="InterPro" id="IPR009057">
    <property type="entry name" value="Homeodomain-like_sf"/>
</dbReference>
<feature type="compositionally biased region" description="Polar residues" evidence="1">
    <location>
        <begin position="280"/>
        <end position="298"/>
    </location>
</feature>
<feature type="compositionally biased region" description="Basic residues" evidence="1">
    <location>
        <begin position="22"/>
        <end position="33"/>
    </location>
</feature>
<dbReference type="SUPFAM" id="SSF46689">
    <property type="entry name" value="Homeodomain-like"/>
    <property type="match status" value="1"/>
</dbReference>
<feature type="region of interest" description="Disordered" evidence="1">
    <location>
        <begin position="280"/>
        <end position="313"/>
    </location>
</feature>
<dbReference type="Gene3D" id="1.10.10.60">
    <property type="entry name" value="Homeodomain-like"/>
    <property type="match status" value="1"/>
</dbReference>
<dbReference type="AlphaFoldDB" id="M8BHC7"/>
<feature type="compositionally biased region" description="Polar residues" evidence="1">
    <location>
        <begin position="149"/>
        <end position="166"/>
    </location>
</feature>
<dbReference type="CDD" id="cd11660">
    <property type="entry name" value="SANT_TRF"/>
    <property type="match status" value="1"/>
</dbReference>
<feature type="region of interest" description="Disordered" evidence="1">
    <location>
        <begin position="765"/>
        <end position="791"/>
    </location>
</feature>
<feature type="compositionally biased region" description="Polar residues" evidence="1">
    <location>
        <begin position="929"/>
        <end position="941"/>
    </location>
</feature>
<feature type="compositionally biased region" description="Polar residues" evidence="1">
    <location>
        <begin position="184"/>
        <end position="199"/>
    </location>
</feature>
<proteinExistence type="predicted"/>
<feature type="region of interest" description="Disordered" evidence="1">
    <location>
        <begin position="1"/>
        <end position="33"/>
    </location>
</feature>
<feature type="region of interest" description="Disordered" evidence="1">
    <location>
        <begin position="435"/>
        <end position="466"/>
    </location>
</feature>
<reference evidence="2" key="1">
    <citation type="submission" date="2015-06" db="UniProtKB">
        <authorList>
            <consortium name="EnsemblPlants"/>
        </authorList>
    </citation>
    <scope>IDENTIFICATION</scope>
</reference>
<name>M8BHC7_AEGTA</name>
<dbReference type="PROSITE" id="PS50090">
    <property type="entry name" value="MYB_LIKE"/>
    <property type="match status" value="1"/>
</dbReference>
<feature type="compositionally biased region" description="Low complexity" evidence="1">
    <location>
        <begin position="915"/>
        <end position="928"/>
    </location>
</feature>
<feature type="compositionally biased region" description="Low complexity" evidence="1">
    <location>
        <begin position="12"/>
        <end position="21"/>
    </location>
</feature>
<sequence>MPRPRQQPMQTTASSHPASTSPKHKRTLTGARTCHRSRLQAAEAELELYFPGLIASQKWGMGADGSLSLVLSEMSTKITVTYQRKRGTSRAQVADGATPEPPPVSSSGVAGSQATKDQADADARSSNVLARFDKSANITITHKRKRGTSLAQTTDRATSELATVSSPELADSEAPQDGADTDNDMFNGSNHSTSTQQQDACKPKQESAIEESAKLCAHASKKEQKEIPLCEPLPRMERPGICSLPVAEVWNDKLHCTNDAVNPIPASSSVWDVRHANGTTNQAKDSNNSAHAAINSHQGPEDTTSRRNQCKNRFSPQLTFQRRVKRKIKRNYTSDNCKEYSTLACNPQSLPINATPLLKVTNGDFLDTADKVAKEGTSTGLTVSAQRLLAEKSSRMLKSTVQHTVSTQHIEDARAEDWSKTLGRVVEAAEAVEMKELHDDPPESKGSTKHIPTIVLDGDNDERARGKLPENSKVVQEENKSRFNLGKINLNSVELPQERLHGLDDSSVQRLTDQDHFVTGQKQVSQPIERLFFKKEKDAVHGKEQHQEGTPALHTLYSNMYYPTPSRKSGSSKEPKSMPSELKFRIMDNAPESSLDCRLDSFQYSGKSSGIHLLTERINTYSYKRHQVPWSEEELDFLWIGVRRYGKSNWNAMLRDTRLRFSSSRMSEDLSEQWSKEQKKLLRVDLQSTRTSALGSEPTPHIAEGYAGSSSCTGSSMSPFLAAQSDLPLGEVHLQNAHALDRGQHYLSSLGRFNLHGINNNVPRNLPLGGFPGASSSRGRNGSKRRKSTKLEKSYYDNRSHWCQELPERTSSQLLPINQQPVNSLSQWPTKGADTGKSWLNPEMWSSASQALGQSTAEPLHDNLRAAHFLFPDDKKPHDMPDIFEAGAEVESGVAQSSKKLFWTGGDTLVQNQRAAAMAAGPSGANPSDTGASSEGTVSDS</sequence>
<organism evidence="2">
    <name type="scientific">Aegilops tauschii</name>
    <name type="common">Tausch's goatgrass</name>
    <name type="synonym">Aegilops squarrosa</name>
    <dbReference type="NCBI Taxonomy" id="37682"/>
    <lineage>
        <taxon>Eukaryota</taxon>
        <taxon>Viridiplantae</taxon>
        <taxon>Streptophyta</taxon>
        <taxon>Embryophyta</taxon>
        <taxon>Tracheophyta</taxon>
        <taxon>Spermatophyta</taxon>
        <taxon>Magnoliopsida</taxon>
        <taxon>Liliopsida</taxon>
        <taxon>Poales</taxon>
        <taxon>Poaceae</taxon>
        <taxon>BOP clade</taxon>
        <taxon>Pooideae</taxon>
        <taxon>Triticodae</taxon>
        <taxon>Triticeae</taxon>
        <taxon>Triticinae</taxon>
        <taxon>Aegilops</taxon>
    </lineage>
</organism>
<dbReference type="InterPro" id="IPR001005">
    <property type="entry name" value="SANT/Myb"/>
</dbReference>
<feature type="region of interest" description="Disordered" evidence="1">
    <location>
        <begin position="915"/>
        <end position="941"/>
    </location>
</feature>
<evidence type="ECO:0000256" key="1">
    <source>
        <dbReference type="SAM" id="MobiDB-lite"/>
    </source>
</evidence>
<feature type="region of interest" description="Disordered" evidence="1">
    <location>
        <begin position="143"/>
        <end position="206"/>
    </location>
</feature>
<protein>
    <submittedName>
        <fullName evidence="2">Uncharacterized protein</fullName>
    </submittedName>
</protein>
<dbReference type="EnsemblPlants" id="EMT24375">
    <property type="protein sequence ID" value="EMT24375"/>
    <property type="gene ID" value="F775_03850"/>
</dbReference>
<feature type="region of interest" description="Disordered" evidence="1">
    <location>
        <begin position="82"/>
        <end position="128"/>
    </location>
</feature>
<evidence type="ECO:0000313" key="2">
    <source>
        <dbReference type="EnsemblPlants" id="EMT24375"/>
    </source>
</evidence>
<accession>M8BHC7</accession>